<evidence type="ECO:0000313" key="1">
    <source>
        <dbReference type="EMBL" id="TYH20114.1"/>
    </source>
</evidence>
<dbReference type="Proteomes" id="UP000323506">
    <property type="component" value="Chromosome A05"/>
</dbReference>
<accession>A0A5D2GQ73</accession>
<evidence type="ECO:0000313" key="2">
    <source>
        <dbReference type="Proteomes" id="UP000323506"/>
    </source>
</evidence>
<name>A0A5D2GQ73_GOSDA</name>
<reference evidence="1 2" key="1">
    <citation type="submission" date="2019-06" db="EMBL/GenBank/DDBJ databases">
        <title>WGS assembly of Gossypium darwinii.</title>
        <authorList>
            <person name="Chen Z.J."/>
            <person name="Sreedasyam A."/>
            <person name="Ando A."/>
            <person name="Song Q."/>
            <person name="De L."/>
            <person name="Hulse-Kemp A."/>
            <person name="Ding M."/>
            <person name="Ye W."/>
            <person name="Kirkbride R."/>
            <person name="Jenkins J."/>
            <person name="Plott C."/>
            <person name="Lovell J."/>
            <person name="Lin Y.-M."/>
            <person name="Vaughn R."/>
            <person name="Liu B."/>
            <person name="Li W."/>
            <person name="Simpson S."/>
            <person name="Scheffler B."/>
            <person name="Saski C."/>
            <person name="Grover C."/>
            <person name="Hu G."/>
            <person name="Conover J."/>
            <person name="Carlson J."/>
            <person name="Shu S."/>
            <person name="Boston L."/>
            <person name="Williams M."/>
            <person name="Peterson D."/>
            <person name="Mcgee K."/>
            <person name="Jones D."/>
            <person name="Wendel J."/>
            <person name="Stelly D."/>
            <person name="Grimwood J."/>
            <person name="Schmutz J."/>
        </authorList>
    </citation>
    <scope>NUCLEOTIDE SEQUENCE [LARGE SCALE GENOMIC DNA]</scope>
    <source>
        <strain evidence="1">1808015.09</strain>
    </source>
</reference>
<gene>
    <name evidence="1" type="ORF">ES288_A05G405200v1</name>
</gene>
<organism evidence="1 2">
    <name type="scientific">Gossypium darwinii</name>
    <name type="common">Darwin's cotton</name>
    <name type="synonym">Gossypium barbadense var. darwinii</name>
    <dbReference type="NCBI Taxonomy" id="34276"/>
    <lineage>
        <taxon>Eukaryota</taxon>
        <taxon>Viridiplantae</taxon>
        <taxon>Streptophyta</taxon>
        <taxon>Embryophyta</taxon>
        <taxon>Tracheophyta</taxon>
        <taxon>Spermatophyta</taxon>
        <taxon>Magnoliopsida</taxon>
        <taxon>eudicotyledons</taxon>
        <taxon>Gunneridae</taxon>
        <taxon>Pentapetalae</taxon>
        <taxon>rosids</taxon>
        <taxon>malvids</taxon>
        <taxon>Malvales</taxon>
        <taxon>Malvaceae</taxon>
        <taxon>Malvoideae</taxon>
        <taxon>Gossypium</taxon>
    </lineage>
</organism>
<dbReference type="EMBL" id="CM017692">
    <property type="protein sequence ID" value="TYH20114.1"/>
    <property type="molecule type" value="Genomic_DNA"/>
</dbReference>
<keyword evidence="2" id="KW-1185">Reference proteome</keyword>
<protein>
    <submittedName>
        <fullName evidence="1">Uncharacterized protein</fullName>
    </submittedName>
</protein>
<sequence length="75" mass="8836">MRKKAKFLGIWLLNGQGEQKIMEEKKGETLMRAGSCSAREKKKLLLATLSINDYEFRHCNKERKPSEGQSFWFWV</sequence>
<proteinExistence type="predicted"/>
<dbReference type="AlphaFoldDB" id="A0A5D2GQ73"/>